<gene>
    <name evidence="3" type="ORF">DBV15_02039</name>
</gene>
<dbReference type="AlphaFoldDB" id="A0A4S2KNK1"/>
<dbReference type="InterPro" id="IPR050300">
    <property type="entry name" value="GDXG_lipolytic_enzyme"/>
</dbReference>
<dbReference type="Pfam" id="PF07859">
    <property type="entry name" value="Abhydrolase_3"/>
    <property type="match status" value="1"/>
</dbReference>
<keyword evidence="1" id="KW-0378">Hydrolase</keyword>
<organism evidence="3 4">
    <name type="scientific">Temnothorax longispinosus</name>
    <dbReference type="NCBI Taxonomy" id="300112"/>
    <lineage>
        <taxon>Eukaryota</taxon>
        <taxon>Metazoa</taxon>
        <taxon>Ecdysozoa</taxon>
        <taxon>Arthropoda</taxon>
        <taxon>Hexapoda</taxon>
        <taxon>Insecta</taxon>
        <taxon>Pterygota</taxon>
        <taxon>Neoptera</taxon>
        <taxon>Endopterygota</taxon>
        <taxon>Hymenoptera</taxon>
        <taxon>Apocrita</taxon>
        <taxon>Aculeata</taxon>
        <taxon>Formicoidea</taxon>
        <taxon>Formicidae</taxon>
        <taxon>Myrmicinae</taxon>
        <taxon>Temnothorax</taxon>
    </lineage>
</organism>
<dbReference type="InterPro" id="IPR029058">
    <property type="entry name" value="AB_hydrolase_fold"/>
</dbReference>
<evidence type="ECO:0000313" key="4">
    <source>
        <dbReference type="Proteomes" id="UP000310200"/>
    </source>
</evidence>
<dbReference type="PANTHER" id="PTHR48081">
    <property type="entry name" value="AB HYDROLASE SUPERFAMILY PROTEIN C4A8.06C"/>
    <property type="match status" value="1"/>
</dbReference>
<evidence type="ECO:0000256" key="1">
    <source>
        <dbReference type="ARBA" id="ARBA00022801"/>
    </source>
</evidence>
<dbReference type="GO" id="GO:0004061">
    <property type="term" value="F:arylformamidase activity"/>
    <property type="evidence" value="ECO:0007669"/>
    <property type="project" value="TreeGrafter"/>
</dbReference>
<accession>A0A4S2KNK1</accession>
<dbReference type="PANTHER" id="PTHR48081:SF33">
    <property type="entry name" value="KYNURENINE FORMAMIDASE"/>
    <property type="match status" value="1"/>
</dbReference>
<reference evidence="3 4" key="1">
    <citation type="journal article" date="2019" name="Philos. Trans. R. Soc. Lond., B, Biol. Sci.">
        <title>Ant behaviour and brain gene expression of defending hosts depend on the ecological success of the intruding social parasite.</title>
        <authorList>
            <person name="Kaur R."/>
            <person name="Stoldt M."/>
            <person name="Jongepier E."/>
            <person name="Feldmeyer B."/>
            <person name="Menzel F."/>
            <person name="Bornberg-Bauer E."/>
            <person name="Foitzik S."/>
        </authorList>
    </citation>
    <scope>NUCLEOTIDE SEQUENCE [LARGE SCALE GENOMIC DNA]</scope>
    <source>
        <tissue evidence="3">Whole body</tissue>
    </source>
</reference>
<dbReference type="Gene3D" id="3.40.50.1820">
    <property type="entry name" value="alpha/beta hydrolase"/>
    <property type="match status" value="1"/>
</dbReference>
<proteinExistence type="predicted"/>
<dbReference type="InterPro" id="IPR013094">
    <property type="entry name" value="AB_hydrolase_3"/>
</dbReference>
<sequence length="236" mass="26376">MCRTALRSAQSTTYMAPIYRKLYISDAPIFVFIHGGYWQEFSKDVAGFSVPLFVKNKIKVITVGYDLCPNVRIGDIVAEIKAAVTQILKYAADSESKYVCIAGHSAGAHLAACLLHDDDWINRMKQQGYFALLKEIILISGLYNLKPVVDTSHGTALKLTEEEIKAFSVSTLDETKGRRISGLKVVVIKIIPIVDNVEYILLEDIDHFNIVEELLNSDYDLAKLILKCLQPDANIH</sequence>
<dbReference type="STRING" id="300112.A0A4S2KNK1"/>
<protein>
    <submittedName>
        <fullName evidence="3">Putative arylformamidase</fullName>
    </submittedName>
</protein>
<keyword evidence="4" id="KW-1185">Reference proteome</keyword>
<dbReference type="EMBL" id="QBLH01002112">
    <property type="protein sequence ID" value="TGZ49579.1"/>
    <property type="molecule type" value="Genomic_DNA"/>
</dbReference>
<evidence type="ECO:0000259" key="2">
    <source>
        <dbReference type="Pfam" id="PF07859"/>
    </source>
</evidence>
<dbReference type="SUPFAM" id="SSF53474">
    <property type="entry name" value="alpha/beta-Hydrolases"/>
    <property type="match status" value="1"/>
</dbReference>
<feature type="domain" description="Alpha/beta hydrolase fold-3" evidence="2">
    <location>
        <begin position="30"/>
        <end position="164"/>
    </location>
</feature>
<name>A0A4S2KNK1_9HYME</name>
<dbReference type="Proteomes" id="UP000310200">
    <property type="component" value="Unassembled WGS sequence"/>
</dbReference>
<comment type="caution">
    <text evidence="3">The sequence shown here is derived from an EMBL/GenBank/DDBJ whole genome shotgun (WGS) entry which is preliminary data.</text>
</comment>
<evidence type="ECO:0000313" key="3">
    <source>
        <dbReference type="EMBL" id="TGZ49579.1"/>
    </source>
</evidence>